<dbReference type="PANTHER" id="PTHR33048">
    <property type="entry name" value="PTH11-LIKE INTEGRAL MEMBRANE PROTEIN (AFU_ORTHOLOGUE AFUA_5G11245)"/>
    <property type="match status" value="1"/>
</dbReference>
<evidence type="ECO:0000256" key="3">
    <source>
        <dbReference type="ARBA" id="ARBA00022989"/>
    </source>
</evidence>
<evidence type="ECO:0000256" key="6">
    <source>
        <dbReference type="SAM" id="Phobius"/>
    </source>
</evidence>
<evidence type="ECO:0000259" key="7">
    <source>
        <dbReference type="Pfam" id="PF20684"/>
    </source>
</evidence>
<dbReference type="EMBL" id="VCHE01000034">
    <property type="protein sequence ID" value="KAB2575337.1"/>
    <property type="molecule type" value="Genomic_DNA"/>
</dbReference>
<dbReference type="Proteomes" id="UP000325902">
    <property type="component" value="Unassembled WGS sequence"/>
</dbReference>
<comment type="similarity">
    <text evidence="5">Belongs to the SAT4 family.</text>
</comment>
<proteinExistence type="inferred from homology"/>
<feature type="domain" description="Rhodopsin" evidence="7">
    <location>
        <begin position="17"/>
        <end position="156"/>
    </location>
</feature>
<dbReference type="AlphaFoldDB" id="A0A5N5DCJ2"/>
<protein>
    <recommendedName>
        <fullName evidence="7">Rhodopsin domain-containing protein</fullName>
    </recommendedName>
</protein>
<evidence type="ECO:0000256" key="5">
    <source>
        <dbReference type="ARBA" id="ARBA00038359"/>
    </source>
</evidence>
<gene>
    <name evidence="8" type="ORF">DBV05_g6036</name>
</gene>
<keyword evidence="2 6" id="KW-0812">Transmembrane</keyword>
<name>A0A5N5DCJ2_9PEZI</name>
<dbReference type="GO" id="GO:0016020">
    <property type="term" value="C:membrane"/>
    <property type="evidence" value="ECO:0007669"/>
    <property type="project" value="UniProtKB-SubCell"/>
</dbReference>
<evidence type="ECO:0000256" key="4">
    <source>
        <dbReference type="ARBA" id="ARBA00023136"/>
    </source>
</evidence>
<keyword evidence="9" id="KW-1185">Reference proteome</keyword>
<accession>A0A5N5DCJ2</accession>
<evidence type="ECO:0000313" key="8">
    <source>
        <dbReference type="EMBL" id="KAB2575337.1"/>
    </source>
</evidence>
<feature type="transmembrane region" description="Helical" evidence="6">
    <location>
        <begin position="20"/>
        <end position="43"/>
    </location>
</feature>
<evidence type="ECO:0000256" key="2">
    <source>
        <dbReference type="ARBA" id="ARBA00022692"/>
    </source>
</evidence>
<keyword evidence="4 6" id="KW-0472">Membrane</keyword>
<sequence>MDPHIVFLVRNKLTSLGVKIVLAISIFYLASTGLTKISILCFYRRIDQIRSWFKWTIWCNIVFISAYTVAYTLAVPLECSPINAYWDKANPLWRTTHKYHCINEGAKMVSAGVISAIQDFVACVLPMALFWDLRISRRAKFALGVVFSLGLLYVVVIPTETLAR</sequence>
<evidence type="ECO:0000313" key="9">
    <source>
        <dbReference type="Proteomes" id="UP000325902"/>
    </source>
</evidence>
<feature type="transmembrane region" description="Helical" evidence="6">
    <location>
        <begin position="141"/>
        <end position="159"/>
    </location>
</feature>
<dbReference type="Pfam" id="PF20684">
    <property type="entry name" value="Fung_rhodopsin"/>
    <property type="match status" value="1"/>
</dbReference>
<keyword evidence="3 6" id="KW-1133">Transmembrane helix</keyword>
<dbReference type="InterPro" id="IPR052337">
    <property type="entry name" value="SAT4-like"/>
</dbReference>
<feature type="transmembrane region" description="Helical" evidence="6">
    <location>
        <begin position="55"/>
        <end position="74"/>
    </location>
</feature>
<evidence type="ECO:0000256" key="1">
    <source>
        <dbReference type="ARBA" id="ARBA00004141"/>
    </source>
</evidence>
<comment type="caution">
    <text evidence="8">The sequence shown here is derived from an EMBL/GenBank/DDBJ whole genome shotgun (WGS) entry which is preliminary data.</text>
</comment>
<reference evidence="8 9" key="1">
    <citation type="journal article" date="2019" name="Sci. Rep.">
        <title>A multi-omics analysis of the grapevine pathogen Lasiodiplodia theobromae reveals that temperature affects the expression of virulence- and pathogenicity-related genes.</title>
        <authorList>
            <person name="Felix C."/>
            <person name="Meneses R."/>
            <person name="Goncalves M.F.M."/>
            <person name="Tilleman L."/>
            <person name="Duarte A.S."/>
            <person name="Jorrin-Novo J.V."/>
            <person name="Van de Peer Y."/>
            <person name="Deforce D."/>
            <person name="Van Nieuwerburgh F."/>
            <person name="Esteves A.C."/>
            <person name="Alves A."/>
        </authorList>
    </citation>
    <scope>NUCLEOTIDE SEQUENCE [LARGE SCALE GENOMIC DNA]</scope>
    <source>
        <strain evidence="8 9">LA-SOL3</strain>
    </source>
</reference>
<comment type="subcellular location">
    <subcellularLocation>
        <location evidence="1">Membrane</location>
        <topology evidence="1">Multi-pass membrane protein</topology>
    </subcellularLocation>
</comment>
<dbReference type="PANTHER" id="PTHR33048:SF129">
    <property type="entry name" value="INTEGRAL MEMBRANE PROTEIN-RELATED"/>
    <property type="match status" value="1"/>
</dbReference>
<feature type="transmembrane region" description="Helical" evidence="6">
    <location>
        <begin position="108"/>
        <end position="129"/>
    </location>
</feature>
<dbReference type="OrthoDB" id="5429740at2759"/>
<organism evidence="8 9">
    <name type="scientific">Lasiodiplodia theobromae</name>
    <dbReference type="NCBI Taxonomy" id="45133"/>
    <lineage>
        <taxon>Eukaryota</taxon>
        <taxon>Fungi</taxon>
        <taxon>Dikarya</taxon>
        <taxon>Ascomycota</taxon>
        <taxon>Pezizomycotina</taxon>
        <taxon>Dothideomycetes</taxon>
        <taxon>Dothideomycetes incertae sedis</taxon>
        <taxon>Botryosphaeriales</taxon>
        <taxon>Botryosphaeriaceae</taxon>
        <taxon>Lasiodiplodia</taxon>
    </lineage>
</organism>
<dbReference type="InterPro" id="IPR049326">
    <property type="entry name" value="Rhodopsin_dom_fungi"/>
</dbReference>